<name>X1GJ62_9ZZZZ</name>
<protein>
    <submittedName>
        <fullName evidence="1">Uncharacterized protein</fullName>
    </submittedName>
</protein>
<accession>X1GJ62</accession>
<organism evidence="1">
    <name type="scientific">marine sediment metagenome</name>
    <dbReference type="NCBI Taxonomy" id="412755"/>
    <lineage>
        <taxon>unclassified sequences</taxon>
        <taxon>metagenomes</taxon>
        <taxon>ecological metagenomes</taxon>
    </lineage>
</organism>
<proteinExistence type="predicted"/>
<reference evidence="1" key="1">
    <citation type="journal article" date="2014" name="Front. Microbiol.">
        <title>High frequency of phylogenetically diverse reductive dehalogenase-homologous genes in deep subseafloor sedimentary metagenomes.</title>
        <authorList>
            <person name="Kawai M."/>
            <person name="Futagami T."/>
            <person name="Toyoda A."/>
            <person name="Takaki Y."/>
            <person name="Nishi S."/>
            <person name="Hori S."/>
            <person name="Arai W."/>
            <person name="Tsubouchi T."/>
            <person name="Morono Y."/>
            <person name="Uchiyama I."/>
            <person name="Ito T."/>
            <person name="Fujiyama A."/>
            <person name="Inagaki F."/>
            <person name="Takami H."/>
        </authorList>
    </citation>
    <scope>NUCLEOTIDE SEQUENCE</scope>
    <source>
        <strain evidence="1">Expedition CK06-06</strain>
    </source>
</reference>
<evidence type="ECO:0000313" key="1">
    <source>
        <dbReference type="EMBL" id="GAH41654.1"/>
    </source>
</evidence>
<dbReference type="AlphaFoldDB" id="X1GJ62"/>
<dbReference type="EMBL" id="BARU01008469">
    <property type="protein sequence ID" value="GAH41654.1"/>
    <property type="molecule type" value="Genomic_DNA"/>
</dbReference>
<gene>
    <name evidence="1" type="ORF">S03H2_16562</name>
</gene>
<comment type="caution">
    <text evidence="1">The sequence shown here is derived from an EMBL/GenBank/DDBJ whole genome shotgun (WGS) entry which is preliminary data.</text>
</comment>
<sequence>KESKEVKSHEVPSFIQEQLCHKKEELIAKFGPKNAFMPINTNKTIFSKCLIEIEGAVDPKKTLADELFDYASVEDPKKFDVGFLAWEYLRVLHRKYRQTPPEERRNLFSRGGYPIATVDQGLVGIEPRSFERSGLKDLITVVKAILEFIEHERTQLKKANVDASRAYPKSYLSGIDSLSVKNRKAISEVFVGGEL</sequence>
<feature type="non-terminal residue" evidence="1">
    <location>
        <position position="1"/>
    </location>
</feature>